<name>A0A8H7CMT6_9AGAR</name>
<dbReference type="Proteomes" id="UP000623467">
    <property type="component" value="Unassembled WGS sequence"/>
</dbReference>
<evidence type="ECO:0000313" key="2">
    <source>
        <dbReference type="EMBL" id="KAF7341053.1"/>
    </source>
</evidence>
<dbReference type="InterPro" id="IPR041078">
    <property type="entry name" value="Plavaka"/>
</dbReference>
<sequence length="616" mass="68935">MPSSKRSPKKSRCPYCFRNVVAVSKHISQAAACHAKWAESLAADVAVGVGDHNAPPPRQPSPVPSNDNDDDDPMGPADDFMPRPREDTPPPPQAIPQSRRATVEEMLDQDDPQNYARYVEPYGDENERPAAGRPLRRGETLFERMRADQRQEGVSEFSPFRGDDEWQLSRWLSKNVSQTATDEYLALPTTKKSNLSFHNNRSFLLKVDQLPTGPDWTCKIVTVAGNRLDENDELMSEELELWMRNPVECIKELMGNPAFQEHTAYAPERVYSSSDGCEDSRIIDEMWTANWWWELQERLPAGACISGIIISTDKTQLSQFSGDKTAWPVYLTIGNISKDVRRQPSAHATVLIGYLPVSKLTCFTDDTRSLAGYRLFHKSMSLLLQPLIAAGREGVEMVCADGFVRHVFPILAAVFQREPLSAVPCPSKRSGGQPRGKIDEKLLPSKLTVSVKCTRRSGRTFLTATSSPPFAPDLLHQIHKGVFKDHLVKWCTKIVGEAELDARFKAMNAFAGLRHFKKGISSVSQWTGAEHKEMARVFVGVLAGAVSTRVLTAVRALIDFVYYAQLQSHSTHTLDALQASLDAFHAGKDVFIELNIRQHFNIPKFHALQHYVDGIR</sequence>
<evidence type="ECO:0000256" key="1">
    <source>
        <dbReference type="SAM" id="MobiDB-lite"/>
    </source>
</evidence>
<feature type="compositionally biased region" description="Pro residues" evidence="1">
    <location>
        <begin position="54"/>
        <end position="63"/>
    </location>
</feature>
<comment type="caution">
    <text evidence="2">The sequence shown here is derived from an EMBL/GenBank/DDBJ whole genome shotgun (WGS) entry which is preliminary data.</text>
</comment>
<keyword evidence="3" id="KW-1185">Reference proteome</keyword>
<reference evidence="2" key="1">
    <citation type="submission" date="2020-05" db="EMBL/GenBank/DDBJ databases">
        <title>Mycena genomes resolve the evolution of fungal bioluminescence.</title>
        <authorList>
            <person name="Tsai I.J."/>
        </authorList>
    </citation>
    <scope>NUCLEOTIDE SEQUENCE</scope>
    <source>
        <strain evidence="2">160909Yilan</strain>
    </source>
</reference>
<evidence type="ECO:0000313" key="3">
    <source>
        <dbReference type="Proteomes" id="UP000623467"/>
    </source>
</evidence>
<dbReference type="EMBL" id="JACAZH010000028">
    <property type="protein sequence ID" value="KAF7341053.1"/>
    <property type="molecule type" value="Genomic_DNA"/>
</dbReference>
<feature type="region of interest" description="Disordered" evidence="1">
    <location>
        <begin position="48"/>
        <end position="115"/>
    </location>
</feature>
<dbReference type="Pfam" id="PF18759">
    <property type="entry name" value="Plavaka"/>
    <property type="match status" value="2"/>
</dbReference>
<accession>A0A8H7CMT6</accession>
<dbReference type="AlphaFoldDB" id="A0A8H7CMT6"/>
<proteinExistence type="predicted"/>
<evidence type="ECO:0008006" key="4">
    <source>
        <dbReference type="Google" id="ProtNLM"/>
    </source>
</evidence>
<gene>
    <name evidence="2" type="ORF">MSAN_02091300</name>
</gene>
<protein>
    <recommendedName>
        <fullName evidence="4">Transposase</fullName>
    </recommendedName>
</protein>
<dbReference type="OrthoDB" id="2418900at2759"/>
<organism evidence="2 3">
    <name type="scientific">Mycena sanguinolenta</name>
    <dbReference type="NCBI Taxonomy" id="230812"/>
    <lineage>
        <taxon>Eukaryota</taxon>
        <taxon>Fungi</taxon>
        <taxon>Dikarya</taxon>
        <taxon>Basidiomycota</taxon>
        <taxon>Agaricomycotina</taxon>
        <taxon>Agaricomycetes</taxon>
        <taxon>Agaricomycetidae</taxon>
        <taxon>Agaricales</taxon>
        <taxon>Marasmiineae</taxon>
        <taxon>Mycenaceae</taxon>
        <taxon>Mycena</taxon>
    </lineage>
</organism>